<protein>
    <submittedName>
        <fullName evidence="1">Uncharacterized protein</fullName>
    </submittedName>
</protein>
<dbReference type="EMBL" id="UIDG01000001">
    <property type="protein sequence ID" value="SUS03280.1"/>
    <property type="molecule type" value="Genomic_DNA"/>
</dbReference>
<organism evidence="1">
    <name type="scientific">metagenome</name>
    <dbReference type="NCBI Taxonomy" id="256318"/>
    <lineage>
        <taxon>unclassified sequences</taxon>
        <taxon>metagenomes</taxon>
    </lineage>
</organism>
<accession>A0A380T8H1</accession>
<reference evidence="1" key="1">
    <citation type="submission" date="2018-07" db="EMBL/GenBank/DDBJ databases">
        <authorList>
            <person name="Quirk P.G."/>
            <person name="Krulwich T.A."/>
        </authorList>
    </citation>
    <scope>NUCLEOTIDE SEQUENCE</scope>
</reference>
<sequence length="99" mass="10328">MFTACVTAERGLARTPPNSCGHAIAKTAYFAGLFATCGDYVRTGANSSSAVTFTASSLAPSKSRENVGHRRVATRLTFITMVGGISPKPSYRAPNPTDG</sequence>
<gene>
    <name evidence="1" type="ORF">DF3PB_10033</name>
</gene>
<evidence type="ECO:0000313" key="1">
    <source>
        <dbReference type="EMBL" id="SUS03280.1"/>
    </source>
</evidence>
<dbReference type="AlphaFoldDB" id="A0A380T8H1"/>
<name>A0A380T8H1_9ZZZZ</name>
<proteinExistence type="predicted"/>